<evidence type="ECO:0000256" key="1">
    <source>
        <dbReference type="SAM" id="MobiDB-lite"/>
    </source>
</evidence>
<evidence type="ECO:0000313" key="2">
    <source>
        <dbReference type="EMBL" id="CAH8361655.1"/>
    </source>
</evidence>
<keyword evidence="3" id="KW-1185">Reference proteome</keyword>
<comment type="caution">
    <text evidence="2">The sequence shown here is derived from an EMBL/GenBank/DDBJ whole genome shotgun (WGS) entry which is preliminary data.</text>
</comment>
<accession>A0ABC8KRT5</accession>
<dbReference type="EMBL" id="CAKOAT010311266">
    <property type="protein sequence ID" value="CAH8361655.1"/>
    <property type="molecule type" value="Genomic_DNA"/>
</dbReference>
<proteinExistence type="predicted"/>
<sequence>MYHHATVLTNNMVTGQNGHDHGKRVINSGQTIWNHSPNAFGKVTPTISNMYDYGTVPINTMVTSQSGHERVITFDPTIHLSNNFNNQWETFYPKPINYTKIDTNDKGVNASSATNEEKEKEPLAGIKTRCREQNHQDVNDKYQKIETEDKVPE</sequence>
<gene>
    <name evidence="2" type="ORF">ERUC_LOCUS27411</name>
</gene>
<name>A0ABC8KRT5_ERUVS</name>
<feature type="region of interest" description="Disordered" evidence="1">
    <location>
        <begin position="102"/>
        <end position="153"/>
    </location>
</feature>
<reference evidence="2 3" key="1">
    <citation type="submission" date="2022-03" db="EMBL/GenBank/DDBJ databases">
        <authorList>
            <person name="Macdonald S."/>
            <person name="Ahmed S."/>
            <person name="Newling K."/>
        </authorList>
    </citation>
    <scope>NUCLEOTIDE SEQUENCE [LARGE SCALE GENOMIC DNA]</scope>
</reference>
<organism evidence="2 3">
    <name type="scientific">Eruca vesicaria subsp. sativa</name>
    <name type="common">Garden rocket</name>
    <name type="synonym">Eruca sativa</name>
    <dbReference type="NCBI Taxonomy" id="29727"/>
    <lineage>
        <taxon>Eukaryota</taxon>
        <taxon>Viridiplantae</taxon>
        <taxon>Streptophyta</taxon>
        <taxon>Embryophyta</taxon>
        <taxon>Tracheophyta</taxon>
        <taxon>Spermatophyta</taxon>
        <taxon>Magnoliopsida</taxon>
        <taxon>eudicotyledons</taxon>
        <taxon>Gunneridae</taxon>
        <taxon>Pentapetalae</taxon>
        <taxon>rosids</taxon>
        <taxon>malvids</taxon>
        <taxon>Brassicales</taxon>
        <taxon>Brassicaceae</taxon>
        <taxon>Brassiceae</taxon>
        <taxon>Eruca</taxon>
    </lineage>
</organism>
<protein>
    <submittedName>
        <fullName evidence="2">Uncharacterized protein</fullName>
    </submittedName>
</protein>
<dbReference type="AlphaFoldDB" id="A0ABC8KRT5"/>
<evidence type="ECO:0000313" key="3">
    <source>
        <dbReference type="Proteomes" id="UP001642260"/>
    </source>
</evidence>
<feature type="compositionally biased region" description="Basic and acidic residues" evidence="1">
    <location>
        <begin position="129"/>
        <end position="153"/>
    </location>
</feature>
<dbReference type="Proteomes" id="UP001642260">
    <property type="component" value="Unassembled WGS sequence"/>
</dbReference>